<evidence type="ECO:0000259" key="9">
    <source>
        <dbReference type="PROSITE" id="PS50110"/>
    </source>
</evidence>
<comment type="caution">
    <text evidence="11">The sequence shown here is derived from an EMBL/GenBank/DDBJ whole genome shotgun (WGS) entry which is preliminary data.</text>
</comment>
<dbReference type="GO" id="GO:0000156">
    <property type="term" value="F:phosphorelay response regulator activity"/>
    <property type="evidence" value="ECO:0007669"/>
    <property type="project" value="TreeGrafter"/>
</dbReference>
<evidence type="ECO:0000313" key="12">
    <source>
        <dbReference type="Proteomes" id="UP000215145"/>
    </source>
</evidence>
<evidence type="ECO:0000256" key="7">
    <source>
        <dbReference type="PROSITE-ProRule" id="PRU00169"/>
    </source>
</evidence>
<feature type="domain" description="Response regulatory" evidence="9">
    <location>
        <begin position="5"/>
        <end position="118"/>
    </location>
</feature>
<organism evidence="11 12">
    <name type="scientific">Paenibacillus herberti</name>
    <dbReference type="NCBI Taxonomy" id="1619309"/>
    <lineage>
        <taxon>Bacteria</taxon>
        <taxon>Bacillati</taxon>
        <taxon>Bacillota</taxon>
        <taxon>Bacilli</taxon>
        <taxon>Bacillales</taxon>
        <taxon>Paenibacillaceae</taxon>
        <taxon>Paenibacillus</taxon>
    </lineage>
</organism>
<dbReference type="PANTHER" id="PTHR48111:SF1">
    <property type="entry name" value="TWO-COMPONENT RESPONSE REGULATOR ORR33"/>
    <property type="match status" value="1"/>
</dbReference>
<dbReference type="CDD" id="cd17574">
    <property type="entry name" value="REC_OmpR"/>
    <property type="match status" value="1"/>
</dbReference>
<keyword evidence="12" id="KW-1185">Reference proteome</keyword>
<evidence type="ECO:0000256" key="6">
    <source>
        <dbReference type="ARBA" id="ARBA00023163"/>
    </source>
</evidence>
<keyword evidence="3" id="KW-0902">Two-component regulatory system</keyword>
<name>A0A229NWC7_9BACL</name>
<sequence length="227" mass="26056">MKKPMILLIEDDPLITDLLELYLERYGFQYAIAHDGASGLRCFYEQIPDLVVLDVMMPERDGWSVCEEIRRTSAVPIIFLTGKGEGYDRLKGFSIGADDYMIKPFDPKELIARIRAVLKRTHPTLYKENAVFPDLIVDVTEYRVSVRGQNVGCAPKEVELLYRLASRPGKVFTREELLQGIWGMDYFGDSNTVDVHIKRIRDRLGEHPAWRIGTVRGVGYRFEVVDL</sequence>
<dbReference type="InterPro" id="IPR036388">
    <property type="entry name" value="WH-like_DNA-bd_sf"/>
</dbReference>
<feature type="DNA-binding region" description="OmpR/PhoB-type" evidence="8">
    <location>
        <begin position="127"/>
        <end position="224"/>
    </location>
</feature>
<evidence type="ECO:0000256" key="5">
    <source>
        <dbReference type="ARBA" id="ARBA00023125"/>
    </source>
</evidence>
<dbReference type="GO" id="GO:0032993">
    <property type="term" value="C:protein-DNA complex"/>
    <property type="evidence" value="ECO:0007669"/>
    <property type="project" value="TreeGrafter"/>
</dbReference>
<evidence type="ECO:0000256" key="1">
    <source>
        <dbReference type="ARBA" id="ARBA00004496"/>
    </source>
</evidence>
<dbReference type="Pfam" id="PF00486">
    <property type="entry name" value="Trans_reg_C"/>
    <property type="match status" value="1"/>
</dbReference>
<reference evidence="11 12" key="1">
    <citation type="submission" date="2017-07" db="EMBL/GenBank/DDBJ databases">
        <title>Paenibacillus herberti R33 genome sequencing and assembly.</title>
        <authorList>
            <person name="Su W."/>
        </authorList>
    </citation>
    <scope>NUCLEOTIDE SEQUENCE [LARGE SCALE GENOMIC DNA]</scope>
    <source>
        <strain evidence="11 12">R33</strain>
    </source>
</reference>
<dbReference type="AlphaFoldDB" id="A0A229NWC7"/>
<dbReference type="SUPFAM" id="SSF46894">
    <property type="entry name" value="C-terminal effector domain of the bipartite response regulators"/>
    <property type="match status" value="1"/>
</dbReference>
<dbReference type="Gene3D" id="1.10.10.10">
    <property type="entry name" value="Winged helix-like DNA-binding domain superfamily/Winged helix DNA-binding domain"/>
    <property type="match status" value="1"/>
</dbReference>
<comment type="subcellular location">
    <subcellularLocation>
        <location evidence="1">Cytoplasm</location>
    </subcellularLocation>
</comment>
<dbReference type="Gene3D" id="3.40.50.2300">
    <property type="match status" value="1"/>
</dbReference>
<dbReference type="SMART" id="SM00862">
    <property type="entry name" value="Trans_reg_C"/>
    <property type="match status" value="1"/>
</dbReference>
<dbReference type="RefSeq" id="WP_089524982.1">
    <property type="nucleotide sequence ID" value="NZ_NMUQ01000002.1"/>
</dbReference>
<dbReference type="FunFam" id="1.10.10.10:FF:000018">
    <property type="entry name" value="DNA-binding response regulator ResD"/>
    <property type="match status" value="1"/>
</dbReference>
<dbReference type="EMBL" id="NMUQ01000002">
    <property type="protein sequence ID" value="OXM14160.1"/>
    <property type="molecule type" value="Genomic_DNA"/>
</dbReference>
<dbReference type="InterPro" id="IPR039420">
    <property type="entry name" value="WalR-like"/>
</dbReference>
<dbReference type="GO" id="GO:0000976">
    <property type="term" value="F:transcription cis-regulatory region binding"/>
    <property type="evidence" value="ECO:0007669"/>
    <property type="project" value="TreeGrafter"/>
</dbReference>
<evidence type="ECO:0000256" key="2">
    <source>
        <dbReference type="ARBA" id="ARBA00022553"/>
    </source>
</evidence>
<dbReference type="InterPro" id="IPR011006">
    <property type="entry name" value="CheY-like_superfamily"/>
</dbReference>
<dbReference type="PANTHER" id="PTHR48111">
    <property type="entry name" value="REGULATOR OF RPOS"/>
    <property type="match status" value="1"/>
</dbReference>
<gene>
    <name evidence="11" type="ORF">CGZ75_14410</name>
</gene>
<dbReference type="Pfam" id="PF00072">
    <property type="entry name" value="Response_reg"/>
    <property type="match status" value="1"/>
</dbReference>
<dbReference type="InterPro" id="IPR001867">
    <property type="entry name" value="OmpR/PhoB-type_DNA-bd"/>
</dbReference>
<dbReference type="CDD" id="cd00383">
    <property type="entry name" value="trans_reg_C"/>
    <property type="match status" value="1"/>
</dbReference>
<dbReference type="InterPro" id="IPR016032">
    <property type="entry name" value="Sig_transdc_resp-reg_C-effctor"/>
</dbReference>
<evidence type="ECO:0000256" key="3">
    <source>
        <dbReference type="ARBA" id="ARBA00023012"/>
    </source>
</evidence>
<dbReference type="Proteomes" id="UP000215145">
    <property type="component" value="Unassembled WGS sequence"/>
</dbReference>
<accession>A0A229NWC7</accession>
<dbReference type="OrthoDB" id="9790442at2"/>
<dbReference type="SMART" id="SM00448">
    <property type="entry name" value="REC"/>
    <property type="match status" value="1"/>
</dbReference>
<dbReference type="SUPFAM" id="SSF52172">
    <property type="entry name" value="CheY-like"/>
    <property type="match status" value="1"/>
</dbReference>
<keyword evidence="6" id="KW-0804">Transcription</keyword>
<feature type="modified residue" description="4-aspartylphosphate" evidence="7">
    <location>
        <position position="54"/>
    </location>
</feature>
<dbReference type="InterPro" id="IPR001789">
    <property type="entry name" value="Sig_transdc_resp-reg_receiver"/>
</dbReference>
<dbReference type="Gene3D" id="6.10.250.690">
    <property type="match status" value="1"/>
</dbReference>
<proteinExistence type="predicted"/>
<dbReference type="GO" id="GO:0006355">
    <property type="term" value="P:regulation of DNA-templated transcription"/>
    <property type="evidence" value="ECO:0007669"/>
    <property type="project" value="InterPro"/>
</dbReference>
<keyword evidence="5 8" id="KW-0238">DNA-binding</keyword>
<feature type="domain" description="OmpR/PhoB-type" evidence="10">
    <location>
        <begin position="127"/>
        <end position="224"/>
    </location>
</feature>
<dbReference type="FunFam" id="3.40.50.2300:FF:000001">
    <property type="entry name" value="DNA-binding response regulator PhoB"/>
    <property type="match status" value="1"/>
</dbReference>
<evidence type="ECO:0000259" key="10">
    <source>
        <dbReference type="PROSITE" id="PS51755"/>
    </source>
</evidence>
<dbReference type="PROSITE" id="PS50110">
    <property type="entry name" value="RESPONSE_REGULATORY"/>
    <property type="match status" value="1"/>
</dbReference>
<keyword evidence="2 7" id="KW-0597">Phosphoprotein</keyword>
<dbReference type="PROSITE" id="PS51755">
    <property type="entry name" value="OMPR_PHOB"/>
    <property type="match status" value="1"/>
</dbReference>
<keyword evidence="4" id="KW-0805">Transcription regulation</keyword>
<evidence type="ECO:0000256" key="8">
    <source>
        <dbReference type="PROSITE-ProRule" id="PRU01091"/>
    </source>
</evidence>
<evidence type="ECO:0000313" key="11">
    <source>
        <dbReference type="EMBL" id="OXM14160.1"/>
    </source>
</evidence>
<evidence type="ECO:0000256" key="4">
    <source>
        <dbReference type="ARBA" id="ARBA00023015"/>
    </source>
</evidence>
<dbReference type="GO" id="GO:0005829">
    <property type="term" value="C:cytosol"/>
    <property type="evidence" value="ECO:0007669"/>
    <property type="project" value="TreeGrafter"/>
</dbReference>
<protein>
    <submittedName>
        <fullName evidence="11">DNA-binding response regulator</fullName>
    </submittedName>
</protein>